<dbReference type="EMBL" id="AP035785">
    <property type="protein sequence ID" value="BFO71798.1"/>
    <property type="molecule type" value="Genomic_DNA"/>
</dbReference>
<dbReference type="PANTHER" id="PTHR28008">
    <property type="entry name" value="DOMAIN PROTEIN, PUTATIVE (AFU_ORTHOLOGUE AFUA_3G10980)-RELATED"/>
    <property type="match status" value="1"/>
</dbReference>
<sequence length="146" mass="16112">MWWKHGIIGKLTIFAGMNRILKTVRHYPLTVVTAAVIWVVCLMPVPETPLSHVSLVDKWTHVAMYCMLCSIVWTEYIRGHKSIVWGRAFVVACIAPLIMGGLIEIAQATCTGGRRSGDWLDFVADGVGVLLGLPIGILLAKCLARR</sequence>
<dbReference type="PANTHER" id="PTHR28008:SF1">
    <property type="entry name" value="DOMAIN PROTEIN, PUTATIVE (AFU_ORTHOLOGUE AFUA_3G10980)-RELATED"/>
    <property type="match status" value="1"/>
</dbReference>
<feature type="transmembrane region" description="Helical" evidence="1">
    <location>
        <begin position="123"/>
        <end position="144"/>
    </location>
</feature>
<keyword evidence="1" id="KW-1133">Transmembrane helix</keyword>
<evidence type="ECO:0000256" key="1">
    <source>
        <dbReference type="SAM" id="Phobius"/>
    </source>
</evidence>
<keyword evidence="1" id="KW-0472">Membrane</keyword>
<keyword evidence="1" id="KW-0812">Transmembrane</keyword>
<evidence type="ECO:0000313" key="2">
    <source>
        <dbReference type="EMBL" id="BFO71798.1"/>
    </source>
</evidence>
<reference evidence="2" key="1">
    <citation type="submission" date="2024-07" db="EMBL/GenBank/DDBJ databases">
        <title>Complete genome sequence of Prevotella sp. YM-2024 GTC17253.</title>
        <authorList>
            <person name="Hayashi M."/>
            <person name="Muto Y."/>
            <person name="Tanaka K."/>
            <person name="Niwa H."/>
        </authorList>
    </citation>
    <scope>NUCLEOTIDE SEQUENCE</scope>
    <source>
        <strain evidence="2">GTC17253</strain>
    </source>
</reference>
<protein>
    <submittedName>
        <fullName evidence="2">VanZ family protein</fullName>
    </submittedName>
</protein>
<dbReference type="NCBIfam" id="NF037970">
    <property type="entry name" value="vanZ_1"/>
    <property type="match status" value="1"/>
</dbReference>
<organism evidence="2">
    <name type="scientific">Prevotella sp. GTC17253</name>
    <dbReference type="NCBI Taxonomy" id="3236793"/>
    <lineage>
        <taxon>Bacteria</taxon>
        <taxon>Pseudomonadati</taxon>
        <taxon>Bacteroidota</taxon>
        <taxon>Bacteroidia</taxon>
        <taxon>Bacteroidales</taxon>
        <taxon>Prevotellaceae</taxon>
        <taxon>Prevotella</taxon>
    </lineage>
</organism>
<feature type="transmembrane region" description="Helical" evidence="1">
    <location>
        <begin position="84"/>
        <end position="103"/>
    </location>
</feature>
<accession>A0AB33IUV4</accession>
<feature type="transmembrane region" description="Helical" evidence="1">
    <location>
        <begin position="58"/>
        <end position="77"/>
    </location>
</feature>
<dbReference type="AlphaFoldDB" id="A0AB33IUV4"/>
<name>A0AB33IUV4_9BACT</name>
<gene>
    <name evidence="2" type="ORF">GTC17253_17640</name>
</gene>
<feature type="transmembrane region" description="Helical" evidence="1">
    <location>
        <begin position="27"/>
        <end position="46"/>
    </location>
</feature>
<proteinExistence type="predicted"/>